<dbReference type="InterPro" id="IPR020904">
    <property type="entry name" value="Sc_DH/Rdtase_CS"/>
</dbReference>
<dbReference type="OrthoDB" id="822355at2"/>
<evidence type="ECO:0000256" key="2">
    <source>
        <dbReference type="ARBA" id="ARBA00023002"/>
    </source>
</evidence>
<sequence>MMGYFSDKVVWITGASSGLGAELAKQLSREGARLILTGRNAAALEAVQQQCQTACKILPADLEKDATPELAAAALAAFNQVDILINNAGITQRALAEDTLPEVERRLMEINFFAPVMLTRQLLPHFRERKGGQIVVISSMAGLMGFPLRTTYAASKHALKGYFETLQVEHTIPGFDITIVSPGRVNTPISLNAVTASGAAHNQMDEGQANGIPVADCAARILKAMRRKEKHVIIARSERVLWWLRKNISPLYYTIARKAGMKHS</sequence>
<organism evidence="5 6">
    <name type="scientific">Chitinophaga barathri</name>
    <dbReference type="NCBI Taxonomy" id="1647451"/>
    <lineage>
        <taxon>Bacteria</taxon>
        <taxon>Pseudomonadati</taxon>
        <taxon>Bacteroidota</taxon>
        <taxon>Chitinophagia</taxon>
        <taxon>Chitinophagales</taxon>
        <taxon>Chitinophagaceae</taxon>
        <taxon>Chitinophaga</taxon>
    </lineage>
</organism>
<accession>A0A3N4MB00</accession>
<reference evidence="6" key="1">
    <citation type="submission" date="2018-11" db="EMBL/GenBank/DDBJ databases">
        <title>Chitinophaga lutea sp.nov., isolate from arsenic contaminated soil.</title>
        <authorList>
            <person name="Zong Y."/>
        </authorList>
    </citation>
    <scope>NUCLEOTIDE SEQUENCE [LARGE SCALE GENOMIC DNA]</scope>
    <source>
        <strain evidence="6">YLT18</strain>
    </source>
</reference>
<evidence type="ECO:0000313" key="6">
    <source>
        <dbReference type="Proteomes" id="UP000279089"/>
    </source>
</evidence>
<dbReference type="InterPro" id="IPR002347">
    <property type="entry name" value="SDR_fam"/>
</dbReference>
<keyword evidence="2" id="KW-0560">Oxidoreductase</keyword>
<evidence type="ECO:0000256" key="3">
    <source>
        <dbReference type="RuleBase" id="RU000363"/>
    </source>
</evidence>
<dbReference type="PRINTS" id="PR00081">
    <property type="entry name" value="GDHRDH"/>
</dbReference>
<dbReference type="RefSeq" id="WP_120519084.1">
    <property type="nucleotide sequence ID" value="NZ_RMBX01000015.1"/>
</dbReference>
<dbReference type="SUPFAM" id="SSF51735">
    <property type="entry name" value="NAD(P)-binding Rossmann-fold domains"/>
    <property type="match status" value="1"/>
</dbReference>
<feature type="domain" description="Ketoreductase" evidence="4">
    <location>
        <begin position="8"/>
        <end position="188"/>
    </location>
</feature>
<name>A0A3N4MB00_9BACT</name>
<dbReference type="PANTHER" id="PTHR44196:SF1">
    <property type="entry name" value="DEHYDROGENASE_REDUCTASE SDR FAMILY MEMBER 7B"/>
    <property type="match status" value="1"/>
</dbReference>
<dbReference type="AlphaFoldDB" id="A0A3N4MB00"/>
<dbReference type="GO" id="GO:0016491">
    <property type="term" value="F:oxidoreductase activity"/>
    <property type="evidence" value="ECO:0007669"/>
    <property type="project" value="UniProtKB-KW"/>
</dbReference>
<dbReference type="InterPro" id="IPR057326">
    <property type="entry name" value="KR_dom"/>
</dbReference>
<dbReference type="PRINTS" id="PR00080">
    <property type="entry name" value="SDRFAMILY"/>
</dbReference>
<proteinExistence type="inferred from homology"/>
<dbReference type="InterPro" id="IPR036291">
    <property type="entry name" value="NAD(P)-bd_dom_sf"/>
</dbReference>
<dbReference type="SMART" id="SM00822">
    <property type="entry name" value="PKS_KR"/>
    <property type="match status" value="1"/>
</dbReference>
<comment type="caution">
    <text evidence="5">The sequence shown here is derived from an EMBL/GenBank/DDBJ whole genome shotgun (WGS) entry which is preliminary data.</text>
</comment>
<gene>
    <name evidence="5" type="ORF">EG028_25320</name>
</gene>
<dbReference type="EMBL" id="RMBX01000015">
    <property type="protein sequence ID" value="RPD38587.1"/>
    <property type="molecule type" value="Genomic_DNA"/>
</dbReference>
<protein>
    <submittedName>
        <fullName evidence="5">SDR family oxidoreductase</fullName>
    </submittedName>
</protein>
<keyword evidence="6" id="KW-1185">Reference proteome</keyword>
<evidence type="ECO:0000259" key="4">
    <source>
        <dbReference type="SMART" id="SM00822"/>
    </source>
</evidence>
<dbReference type="Gene3D" id="3.40.50.720">
    <property type="entry name" value="NAD(P)-binding Rossmann-like Domain"/>
    <property type="match status" value="1"/>
</dbReference>
<dbReference type="Pfam" id="PF00106">
    <property type="entry name" value="adh_short"/>
    <property type="match status" value="1"/>
</dbReference>
<evidence type="ECO:0000256" key="1">
    <source>
        <dbReference type="ARBA" id="ARBA00006484"/>
    </source>
</evidence>
<dbReference type="PANTHER" id="PTHR44196">
    <property type="entry name" value="DEHYDROGENASE/REDUCTASE SDR FAMILY MEMBER 7B"/>
    <property type="match status" value="1"/>
</dbReference>
<comment type="similarity">
    <text evidence="1 3">Belongs to the short-chain dehydrogenases/reductases (SDR) family.</text>
</comment>
<dbReference type="GO" id="GO:0016020">
    <property type="term" value="C:membrane"/>
    <property type="evidence" value="ECO:0007669"/>
    <property type="project" value="TreeGrafter"/>
</dbReference>
<evidence type="ECO:0000313" key="5">
    <source>
        <dbReference type="EMBL" id="RPD38587.1"/>
    </source>
</evidence>
<dbReference type="NCBIfam" id="NF004825">
    <property type="entry name" value="PRK06181.1"/>
    <property type="match status" value="1"/>
</dbReference>
<dbReference type="PROSITE" id="PS00061">
    <property type="entry name" value="ADH_SHORT"/>
    <property type="match status" value="1"/>
</dbReference>
<dbReference type="Proteomes" id="UP000279089">
    <property type="component" value="Unassembled WGS sequence"/>
</dbReference>